<comment type="similarity">
    <text evidence="4">Belongs to the fabD family.</text>
</comment>
<dbReference type="InterPro" id="IPR016035">
    <property type="entry name" value="Acyl_Trfase/lysoPLipase"/>
</dbReference>
<gene>
    <name evidence="7" type="primary">fabD</name>
    <name evidence="7" type="ORF">CSX01_11065</name>
</gene>
<evidence type="ECO:0000256" key="3">
    <source>
        <dbReference type="ARBA" id="ARBA00048462"/>
    </source>
</evidence>
<dbReference type="InterPro" id="IPR050858">
    <property type="entry name" value="Mal-CoA-ACP_Trans/PKS_FabD"/>
</dbReference>
<dbReference type="NCBIfam" id="TIGR00128">
    <property type="entry name" value="fabD"/>
    <property type="match status" value="1"/>
</dbReference>
<dbReference type="InterPro" id="IPR024925">
    <property type="entry name" value="Malonyl_CoA-ACP_transAc"/>
</dbReference>
<dbReference type="PIRSF" id="PIRSF000446">
    <property type="entry name" value="Mct"/>
    <property type="match status" value="1"/>
</dbReference>
<dbReference type="SUPFAM" id="SSF52151">
    <property type="entry name" value="FabD/lysophospholipase-like"/>
    <property type="match status" value="1"/>
</dbReference>
<evidence type="ECO:0000313" key="7">
    <source>
        <dbReference type="EMBL" id="PHU34103.1"/>
    </source>
</evidence>
<dbReference type="GO" id="GO:0004314">
    <property type="term" value="F:[acyl-carrier-protein] S-malonyltransferase activity"/>
    <property type="evidence" value="ECO:0007669"/>
    <property type="project" value="UniProtKB-EC"/>
</dbReference>
<evidence type="ECO:0000259" key="6">
    <source>
        <dbReference type="SMART" id="SM00827"/>
    </source>
</evidence>
<dbReference type="SUPFAM" id="SSF55048">
    <property type="entry name" value="Probable ACP-binding domain of malonyl-CoA ACP transacylase"/>
    <property type="match status" value="1"/>
</dbReference>
<sequence length="318" mass="34948">MKLGIVYAGQGSQKVGMGQDFYEKYDLFKETIDNATDTVKAVTDMDVAELSFNGPEEKLSQTKYTQPAMVAFAIGVTKLLHERGIKADYTLGLSLGEYSALYESEAIDEKQVLDLIAKRGLFMTEASEGLEVKMAAVLGAERQIVLDACDRVNSELDGKLTVQAANFNCPGQIVISGDAQAVDKASAYLKEAGAKRILPLKVSGPFHTKLMKPAGDKLKEEFKTVDFKQERSKVIFNCLGRERKQEETIPALLEKQVQTSVYLEDSIRYMVDEGVDTIIEIGPGKAISKFIAKTVDDVKVYSIDTVEDFEATVKELGA</sequence>
<reference evidence="7 8" key="2">
    <citation type="submission" date="2017-10" db="EMBL/GenBank/DDBJ databases">
        <authorList>
            <person name="Banno H."/>
            <person name="Chua N.-H."/>
        </authorList>
    </citation>
    <scope>NUCLEOTIDE SEQUENCE [LARGE SCALE GENOMIC DNA]</scope>
    <source>
        <strain evidence="7 8">JK626</strain>
    </source>
</reference>
<dbReference type="GO" id="GO:0006633">
    <property type="term" value="P:fatty acid biosynthetic process"/>
    <property type="evidence" value="ECO:0007669"/>
    <property type="project" value="TreeGrafter"/>
</dbReference>
<organism evidence="7 8">
    <name type="scientific">Pseudobutyrivibrio ruminis</name>
    <dbReference type="NCBI Taxonomy" id="46206"/>
    <lineage>
        <taxon>Bacteria</taxon>
        <taxon>Bacillati</taxon>
        <taxon>Bacillota</taxon>
        <taxon>Clostridia</taxon>
        <taxon>Lachnospirales</taxon>
        <taxon>Lachnospiraceae</taxon>
        <taxon>Pseudobutyrivibrio</taxon>
    </lineage>
</organism>
<keyword evidence="1 4" id="KW-0808">Transferase</keyword>
<name>A0A2G3DT92_9FIRM</name>
<dbReference type="InterPro" id="IPR001227">
    <property type="entry name" value="Ac_transferase_dom_sf"/>
</dbReference>
<evidence type="ECO:0000313" key="8">
    <source>
        <dbReference type="Proteomes" id="UP000225889"/>
    </source>
</evidence>
<dbReference type="RefSeq" id="WP_090153489.1">
    <property type="nucleotide sequence ID" value="NZ_PDYF01000031.1"/>
</dbReference>
<dbReference type="EC" id="2.3.1.39" evidence="4"/>
<dbReference type="Gene3D" id="3.30.70.250">
    <property type="entry name" value="Malonyl-CoA ACP transacylase, ACP-binding"/>
    <property type="match status" value="1"/>
</dbReference>
<dbReference type="FunFam" id="3.30.70.250:FF:000001">
    <property type="entry name" value="Malonyl CoA-acyl carrier protein transacylase"/>
    <property type="match status" value="1"/>
</dbReference>
<reference evidence="7 8" key="1">
    <citation type="submission" date="2017-10" db="EMBL/GenBank/DDBJ databases">
        <title>Resolving the taxonomy of Roseburia spp., Eubacterium rectale and Agathobacter spp. through phylogenomic analysis.</title>
        <authorList>
            <person name="Sheridan P.O."/>
            <person name="Walker A.W."/>
            <person name="Duncan S.H."/>
            <person name="Scott K.P."/>
            <person name="Toole P.W.O."/>
            <person name="Luis P."/>
            <person name="Flint H.J."/>
        </authorList>
    </citation>
    <scope>NUCLEOTIDE SEQUENCE [LARGE SCALE GENOMIC DNA]</scope>
    <source>
        <strain evidence="7 8">JK626</strain>
    </source>
</reference>
<dbReference type="InterPro" id="IPR004410">
    <property type="entry name" value="Malonyl_CoA-ACP_transAc_FabD"/>
</dbReference>
<dbReference type="PANTHER" id="PTHR42681:SF1">
    <property type="entry name" value="MALONYL-COA-ACYL CARRIER PROTEIN TRANSACYLASE, MITOCHONDRIAL"/>
    <property type="match status" value="1"/>
</dbReference>
<comment type="catalytic activity">
    <reaction evidence="3 4">
        <text>holo-[ACP] + malonyl-CoA = malonyl-[ACP] + CoA</text>
        <dbReference type="Rhea" id="RHEA:41792"/>
        <dbReference type="Rhea" id="RHEA-COMP:9623"/>
        <dbReference type="Rhea" id="RHEA-COMP:9685"/>
        <dbReference type="ChEBI" id="CHEBI:57287"/>
        <dbReference type="ChEBI" id="CHEBI:57384"/>
        <dbReference type="ChEBI" id="CHEBI:64479"/>
        <dbReference type="ChEBI" id="CHEBI:78449"/>
        <dbReference type="EC" id="2.3.1.39"/>
    </reaction>
</comment>
<comment type="caution">
    <text evidence="7">The sequence shown here is derived from an EMBL/GenBank/DDBJ whole genome shotgun (WGS) entry which is preliminary data.</text>
</comment>
<accession>A0A2G3DT92</accession>
<proteinExistence type="inferred from homology"/>
<dbReference type="Proteomes" id="UP000225889">
    <property type="component" value="Unassembled WGS sequence"/>
</dbReference>
<dbReference type="Pfam" id="PF00698">
    <property type="entry name" value="Acyl_transf_1"/>
    <property type="match status" value="1"/>
</dbReference>
<keyword evidence="2 4" id="KW-0012">Acyltransferase</keyword>
<feature type="active site" evidence="5">
    <location>
        <position position="94"/>
    </location>
</feature>
<protein>
    <recommendedName>
        <fullName evidence="4">Malonyl CoA-acyl carrier protein transacylase</fullName>
        <ecNumber evidence="4">2.3.1.39</ecNumber>
    </recommendedName>
</protein>
<dbReference type="AlphaFoldDB" id="A0A2G3DT92"/>
<dbReference type="InterPro" id="IPR014043">
    <property type="entry name" value="Acyl_transferase_dom"/>
</dbReference>
<dbReference type="InterPro" id="IPR016036">
    <property type="entry name" value="Malonyl_transacylase_ACP-bd"/>
</dbReference>
<evidence type="ECO:0000256" key="5">
    <source>
        <dbReference type="PIRSR" id="PIRSR000446-1"/>
    </source>
</evidence>
<dbReference type="EMBL" id="PDYF01000031">
    <property type="protein sequence ID" value="PHU34103.1"/>
    <property type="molecule type" value="Genomic_DNA"/>
</dbReference>
<dbReference type="PANTHER" id="PTHR42681">
    <property type="entry name" value="MALONYL-COA-ACYL CARRIER PROTEIN TRANSACYLASE, MITOCHONDRIAL"/>
    <property type="match status" value="1"/>
</dbReference>
<feature type="active site" evidence="5">
    <location>
        <position position="207"/>
    </location>
</feature>
<feature type="domain" description="Malonyl-CoA:ACP transacylase (MAT)" evidence="6">
    <location>
        <begin position="6"/>
        <end position="307"/>
    </location>
</feature>
<evidence type="ECO:0000256" key="4">
    <source>
        <dbReference type="PIRNR" id="PIRNR000446"/>
    </source>
</evidence>
<dbReference type="Gene3D" id="3.40.366.10">
    <property type="entry name" value="Malonyl-Coenzyme A Acyl Carrier Protein, domain 2"/>
    <property type="match status" value="1"/>
</dbReference>
<dbReference type="GO" id="GO:0005829">
    <property type="term" value="C:cytosol"/>
    <property type="evidence" value="ECO:0007669"/>
    <property type="project" value="TreeGrafter"/>
</dbReference>
<evidence type="ECO:0000256" key="1">
    <source>
        <dbReference type="ARBA" id="ARBA00022679"/>
    </source>
</evidence>
<evidence type="ECO:0000256" key="2">
    <source>
        <dbReference type="ARBA" id="ARBA00023315"/>
    </source>
</evidence>
<dbReference type="SMART" id="SM00827">
    <property type="entry name" value="PKS_AT"/>
    <property type="match status" value="1"/>
</dbReference>